<dbReference type="PROSITE" id="PS50011">
    <property type="entry name" value="PROTEIN_KINASE_DOM"/>
    <property type="match status" value="1"/>
</dbReference>
<dbReference type="FunCoup" id="D8T551">
    <property type="interactions" value="759"/>
</dbReference>
<dbReference type="InterPro" id="IPR013210">
    <property type="entry name" value="LRR_N_plant-typ"/>
</dbReference>
<dbReference type="PROSITE" id="PS00107">
    <property type="entry name" value="PROTEIN_KINASE_ATP"/>
    <property type="match status" value="1"/>
</dbReference>
<sequence>DPRRALASWSEDSASPCNWTGIQCSPQSGRVTQVTLDGLELSGPLGRGLLKLDHLQVLSLARNNLSGSISPQIRVLKSLRNLSLSHNALSGPLPGASLASLELLSLLDVSHNSFSGSVPPELFANCSKSLRYVFLSGNQLEGDLPDSIASCESLEALGASENRLSGSIPAGVGSLSRLGSLDLSHNSLSGEIPPELGQCQMLVSLDLSYNLLSGEIPSFLESLSRLEVLRLPGNSFSGTLPSSIGSMKALRRLYLHNNNLQGALPPALAGCFNLSTIDLSSNNFSGAIPDEIFELELERLALAMNSFSGGLPVALSSSNSSSACKVIQSLDLSRNSLEGEIPPQVSGCQHLRSLNLGQNGLSGSIPEELVAGLSELSSLDLSSNFLTGYIPRSFGGSPSLETLKLDDNALVGIIPEGLGNCSSLRYLDLSQNNLTGGIPVELADLSSLQSLDLSSNHLTGQIPTSFAQLQNLSLFNVSHNSLAGPIPSDGAFPLLDPSSFAGNAHLCGASLSIDCPAIPKPIVLNPNATTTPDPIISSSDHRSPPSSKIVLSVSAIIAISAAAVIALGIVVVSLLNLRSHPRPRASFYVVDSLPGSSPSEDLAIGKLVMFTDDSDSRDEDLLPTAQALLNKNSEIGRGGFGTVYKATLAAGRTVAVKKLSVPGMVETQDEFEKRVQFLGKIQHENLVNFQGYYFTPKLQLLIYDFVPNGNLHSKLHEQSVLPWELRFKVALGAAQGLCYLHHKCRPRVIHYNFKSSNVLLDDGFNARVSDYGLAKLLHSRDRFVVMNKLQSSLGYLAPECGCESFKVTEKCDVYGFGVVLLELITGKPPVEYLENDVVILCDFVRSLADDGKPLLCVDPKMVVYPEEEVMTLIKLGLVCTSPVPANRPSMTEVVQILELIKPLADNRS</sequence>
<dbReference type="SMART" id="SM00369">
    <property type="entry name" value="LRR_TYP"/>
    <property type="match status" value="10"/>
</dbReference>
<evidence type="ECO:0000313" key="13">
    <source>
        <dbReference type="Proteomes" id="UP000001514"/>
    </source>
</evidence>
<dbReference type="Pfam" id="PF13855">
    <property type="entry name" value="LRR_8"/>
    <property type="match status" value="2"/>
</dbReference>
<dbReference type="FunFam" id="3.30.200.20:FF:000295">
    <property type="entry name" value="probable LRR receptor-like serine/threonine-protein kinase IRK"/>
    <property type="match status" value="1"/>
</dbReference>
<reference evidence="12 13" key="1">
    <citation type="journal article" date="2011" name="Science">
        <title>The Selaginella genome identifies genetic changes associated with the evolution of vascular plants.</title>
        <authorList>
            <person name="Banks J.A."/>
            <person name="Nishiyama T."/>
            <person name="Hasebe M."/>
            <person name="Bowman J.L."/>
            <person name="Gribskov M."/>
            <person name="dePamphilis C."/>
            <person name="Albert V.A."/>
            <person name="Aono N."/>
            <person name="Aoyama T."/>
            <person name="Ambrose B.A."/>
            <person name="Ashton N.W."/>
            <person name="Axtell M.J."/>
            <person name="Barker E."/>
            <person name="Barker M.S."/>
            <person name="Bennetzen J.L."/>
            <person name="Bonawitz N.D."/>
            <person name="Chapple C."/>
            <person name="Cheng C."/>
            <person name="Correa L.G."/>
            <person name="Dacre M."/>
            <person name="DeBarry J."/>
            <person name="Dreyer I."/>
            <person name="Elias M."/>
            <person name="Engstrom E.M."/>
            <person name="Estelle M."/>
            <person name="Feng L."/>
            <person name="Finet C."/>
            <person name="Floyd S.K."/>
            <person name="Frommer W.B."/>
            <person name="Fujita T."/>
            <person name="Gramzow L."/>
            <person name="Gutensohn M."/>
            <person name="Harholt J."/>
            <person name="Hattori M."/>
            <person name="Heyl A."/>
            <person name="Hirai T."/>
            <person name="Hiwatashi Y."/>
            <person name="Ishikawa M."/>
            <person name="Iwata M."/>
            <person name="Karol K.G."/>
            <person name="Koehler B."/>
            <person name="Kolukisaoglu U."/>
            <person name="Kubo M."/>
            <person name="Kurata T."/>
            <person name="Lalonde S."/>
            <person name="Li K."/>
            <person name="Li Y."/>
            <person name="Litt A."/>
            <person name="Lyons E."/>
            <person name="Manning G."/>
            <person name="Maruyama T."/>
            <person name="Michael T.P."/>
            <person name="Mikami K."/>
            <person name="Miyazaki S."/>
            <person name="Morinaga S."/>
            <person name="Murata T."/>
            <person name="Mueller-Roeber B."/>
            <person name="Nelson D.R."/>
            <person name="Obara M."/>
            <person name="Oguri Y."/>
            <person name="Olmstead R.G."/>
            <person name="Onodera N."/>
            <person name="Petersen B.L."/>
            <person name="Pils B."/>
            <person name="Prigge M."/>
            <person name="Rensing S.A."/>
            <person name="Riano-Pachon D.M."/>
            <person name="Roberts A.W."/>
            <person name="Sato Y."/>
            <person name="Scheller H.V."/>
            <person name="Schulz B."/>
            <person name="Schulz C."/>
            <person name="Shakirov E.V."/>
            <person name="Shibagaki N."/>
            <person name="Shinohara N."/>
            <person name="Shippen D.E."/>
            <person name="Soerensen I."/>
            <person name="Sotooka R."/>
            <person name="Sugimoto N."/>
            <person name="Sugita M."/>
            <person name="Sumikawa N."/>
            <person name="Tanurdzic M."/>
            <person name="Theissen G."/>
            <person name="Ulvskov P."/>
            <person name="Wakazuki S."/>
            <person name="Weng J.K."/>
            <person name="Willats W.W."/>
            <person name="Wipf D."/>
            <person name="Wolf P.G."/>
            <person name="Yang L."/>
            <person name="Zimmer A.D."/>
            <person name="Zhu Q."/>
            <person name="Mitros T."/>
            <person name="Hellsten U."/>
            <person name="Loque D."/>
            <person name="Otillar R."/>
            <person name="Salamov A."/>
            <person name="Schmutz J."/>
            <person name="Shapiro H."/>
            <person name="Lindquist E."/>
            <person name="Lucas S."/>
            <person name="Rokhsar D."/>
            <person name="Grigoriev I.V."/>
        </authorList>
    </citation>
    <scope>NUCLEOTIDE SEQUENCE [LARGE SCALE GENOMIC DNA]</scope>
</reference>
<dbReference type="Pfam" id="PF07714">
    <property type="entry name" value="PK_Tyr_Ser-Thr"/>
    <property type="match status" value="1"/>
</dbReference>
<dbReference type="Gramene" id="EFJ08160">
    <property type="protein sequence ID" value="EFJ08160"/>
    <property type="gene ID" value="SELMODRAFT_132189"/>
</dbReference>
<dbReference type="Pfam" id="PF08263">
    <property type="entry name" value="LRRNT_2"/>
    <property type="match status" value="1"/>
</dbReference>
<evidence type="ECO:0000259" key="11">
    <source>
        <dbReference type="PROSITE" id="PS50011"/>
    </source>
</evidence>
<evidence type="ECO:0000256" key="8">
    <source>
        <dbReference type="ARBA" id="ARBA00023180"/>
    </source>
</evidence>
<dbReference type="InterPro" id="IPR017441">
    <property type="entry name" value="Protein_kinase_ATP_BS"/>
</dbReference>
<comment type="subcellular location">
    <subcellularLocation>
        <location evidence="1">Membrane</location>
        <topology evidence="1">Single-pass membrane protein</topology>
    </subcellularLocation>
</comment>
<evidence type="ECO:0000256" key="10">
    <source>
        <dbReference type="SAM" id="Phobius"/>
    </source>
</evidence>
<protein>
    <recommendedName>
        <fullName evidence="11">Protein kinase domain-containing protein</fullName>
    </recommendedName>
</protein>
<dbReference type="FunFam" id="3.80.10.10:FF:000383">
    <property type="entry name" value="Leucine-rich repeat receptor protein kinase EMS1"/>
    <property type="match status" value="1"/>
</dbReference>
<feature type="domain" description="Protein kinase" evidence="11">
    <location>
        <begin position="629"/>
        <end position="900"/>
    </location>
</feature>
<dbReference type="FunFam" id="3.80.10.10:FF:000233">
    <property type="entry name" value="Leucine-rich repeat receptor-like protein kinase TDR"/>
    <property type="match status" value="1"/>
</dbReference>
<gene>
    <name evidence="12" type="ORF">SELMODRAFT_132189</name>
</gene>
<organism evidence="13">
    <name type="scientific">Selaginella moellendorffii</name>
    <name type="common">Spikemoss</name>
    <dbReference type="NCBI Taxonomy" id="88036"/>
    <lineage>
        <taxon>Eukaryota</taxon>
        <taxon>Viridiplantae</taxon>
        <taxon>Streptophyta</taxon>
        <taxon>Embryophyta</taxon>
        <taxon>Tracheophyta</taxon>
        <taxon>Lycopodiopsida</taxon>
        <taxon>Selaginellales</taxon>
        <taxon>Selaginellaceae</taxon>
        <taxon>Selaginella</taxon>
    </lineage>
</organism>
<keyword evidence="4" id="KW-0732">Signal</keyword>
<dbReference type="SUPFAM" id="SSF52058">
    <property type="entry name" value="L domain-like"/>
    <property type="match status" value="2"/>
</dbReference>
<keyword evidence="9" id="KW-0067">ATP-binding</keyword>
<dbReference type="AlphaFoldDB" id="D8T551"/>
<dbReference type="HOGENOM" id="CLU_000288_22_9_1"/>
<dbReference type="Gene3D" id="1.10.510.10">
    <property type="entry name" value="Transferase(Phosphotransferase) domain 1"/>
    <property type="match status" value="1"/>
</dbReference>
<dbReference type="Proteomes" id="UP000001514">
    <property type="component" value="Unassembled WGS sequence"/>
</dbReference>
<dbReference type="InterPro" id="IPR046959">
    <property type="entry name" value="PRK1-6/SRF4-like"/>
</dbReference>
<evidence type="ECO:0000256" key="9">
    <source>
        <dbReference type="PROSITE-ProRule" id="PRU10141"/>
    </source>
</evidence>
<evidence type="ECO:0000256" key="3">
    <source>
        <dbReference type="ARBA" id="ARBA00022692"/>
    </source>
</evidence>
<evidence type="ECO:0000256" key="7">
    <source>
        <dbReference type="ARBA" id="ARBA00023136"/>
    </source>
</evidence>
<accession>D8T551</accession>
<dbReference type="GO" id="GO:0009791">
    <property type="term" value="P:post-embryonic development"/>
    <property type="evidence" value="ECO:0007669"/>
    <property type="project" value="UniProtKB-ARBA"/>
</dbReference>
<feature type="non-terminal residue" evidence="12">
    <location>
        <position position="1"/>
    </location>
</feature>
<dbReference type="InterPro" id="IPR003591">
    <property type="entry name" value="Leu-rich_rpt_typical-subtyp"/>
</dbReference>
<dbReference type="OMA" id="IAPEFTC"/>
<dbReference type="eggNOG" id="ENOG502QU7G">
    <property type="taxonomic scope" value="Eukaryota"/>
</dbReference>
<evidence type="ECO:0000313" key="12">
    <source>
        <dbReference type="EMBL" id="EFJ08160.1"/>
    </source>
</evidence>
<dbReference type="InterPro" id="IPR000719">
    <property type="entry name" value="Prot_kinase_dom"/>
</dbReference>
<dbReference type="FunFam" id="3.80.10.10:FF:000275">
    <property type="entry name" value="Leucine-rich repeat receptor-like protein kinase"/>
    <property type="match status" value="1"/>
</dbReference>
<evidence type="ECO:0000256" key="5">
    <source>
        <dbReference type="ARBA" id="ARBA00022737"/>
    </source>
</evidence>
<keyword evidence="8" id="KW-0325">Glycoprotein</keyword>
<keyword evidence="2" id="KW-0433">Leucine-rich repeat</keyword>
<proteinExistence type="predicted"/>
<dbReference type="Pfam" id="PF00560">
    <property type="entry name" value="LRR_1"/>
    <property type="match status" value="8"/>
</dbReference>
<dbReference type="EMBL" id="GL377676">
    <property type="protein sequence ID" value="EFJ08160.1"/>
    <property type="molecule type" value="Genomic_DNA"/>
</dbReference>
<dbReference type="Gene3D" id="3.80.10.10">
    <property type="entry name" value="Ribonuclease Inhibitor"/>
    <property type="match status" value="3"/>
</dbReference>
<dbReference type="SUPFAM" id="SSF56112">
    <property type="entry name" value="Protein kinase-like (PK-like)"/>
    <property type="match status" value="1"/>
</dbReference>
<dbReference type="GO" id="GO:0016020">
    <property type="term" value="C:membrane"/>
    <property type="evidence" value="ECO:0007669"/>
    <property type="project" value="UniProtKB-SubCell"/>
</dbReference>
<dbReference type="CDD" id="cd14066">
    <property type="entry name" value="STKc_IRAK"/>
    <property type="match status" value="1"/>
</dbReference>
<dbReference type="InParanoid" id="D8T551"/>
<name>D8T551_SELML</name>
<dbReference type="PRINTS" id="PR00019">
    <property type="entry name" value="LEURICHRPT"/>
</dbReference>
<evidence type="ECO:0000256" key="6">
    <source>
        <dbReference type="ARBA" id="ARBA00022989"/>
    </source>
</evidence>
<dbReference type="Gene3D" id="3.30.200.20">
    <property type="entry name" value="Phosphorylase Kinase, domain 1"/>
    <property type="match status" value="1"/>
</dbReference>
<dbReference type="InterPro" id="IPR011009">
    <property type="entry name" value="Kinase-like_dom_sf"/>
</dbReference>
<dbReference type="FunFam" id="1.10.510.10:FF:000095">
    <property type="entry name" value="protein STRUBBELIG-RECEPTOR FAMILY 8"/>
    <property type="match status" value="1"/>
</dbReference>
<keyword evidence="13" id="KW-1185">Reference proteome</keyword>
<dbReference type="GO" id="GO:0004672">
    <property type="term" value="F:protein kinase activity"/>
    <property type="evidence" value="ECO:0000318"/>
    <property type="project" value="GO_Central"/>
</dbReference>
<keyword evidence="3 10" id="KW-0812">Transmembrane</keyword>
<evidence type="ECO:0000256" key="1">
    <source>
        <dbReference type="ARBA" id="ARBA00004167"/>
    </source>
</evidence>
<keyword evidence="5" id="KW-0677">Repeat</keyword>
<dbReference type="InterPro" id="IPR001245">
    <property type="entry name" value="Ser-Thr/Tyr_kinase_cat_dom"/>
</dbReference>
<keyword evidence="9" id="KW-0547">Nucleotide-binding</keyword>
<dbReference type="PANTHER" id="PTHR48007">
    <property type="entry name" value="LEUCINE-RICH REPEAT RECEPTOR-LIKE PROTEIN KINASE PXC1"/>
    <property type="match status" value="1"/>
</dbReference>
<dbReference type="KEGG" id="smo:SELMODRAFT_132189"/>
<evidence type="ECO:0000256" key="2">
    <source>
        <dbReference type="ARBA" id="ARBA00022614"/>
    </source>
</evidence>
<dbReference type="GO" id="GO:0005524">
    <property type="term" value="F:ATP binding"/>
    <property type="evidence" value="ECO:0007669"/>
    <property type="project" value="UniProtKB-UniRule"/>
</dbReference>
<dbReference type="InterPro" id="IPR001611">
    <property type="entry name" value="Leu-rich_rpt"/>
</dbReference>
<evidence type="ECO:0000256" key="4">
    <source>
        <dbReference type="ARBA" id="ARBA00022729"/>
    </source>
</evidence>
<keyword evidence="6 10" id="KW-1133">Transmembrane helix</keyword>
<feature type="transmembrane region" description="Helical" evidence="10">
    <location>
        <begin position="549"/>
        <end position="575"/>
    </location>
</feature>
<keyword evidence="7 10" id="KW-0472">Membrane</keyword>
<dbReference type="InterPro" id="IPR032675">
    <property type="entry name" value="LRR_dom_sf"/>
</dbReference>
<dbReference type="PANTHER" id="PTHR48007:SF76">
    <property type="entry name" value="OS03G0145102 PROTEIN"/>
    <property type="match status" value="1"/>
</dbReference>
<feature type="binding site" evidence="9">
    <location>
        <position position="658"/>
    </location>
    <ligand>
        <name>ATP</name>
        <dbReference type="ChEBI" id="CHEBI:30616"/>
    </ligand>
</feature>